<evidence type="ECO:0000313" key="8">
    <source>
        <dbReference type="EMBL" id="GFP27311.1"/>
    </source>
</evidence>
<evidence type="ECO:0000256" key="6">
    <source>
        <dbReference type="PIRSR" id="PIRSR604450-51"/>
    </source>
</evidence>
<dbReference type="EMBL" id="BLRY01000026">
    <property type="protein sequence ID" value="GFP27311.1"/>
    <property type="molecule type" value="Genomic_DNA"/>
</dbReference>
<organism evidence="8 9">
    <name type="scientific">Candidatus Hakubella thermalkaliphila</name>
    <dbReference type="NCBI Taxonomy" id="2754717"/>
    <lineage>
        <taxon>Bacteria</taxon>
        <taxon>Bacillati</taxon>
        <taxon>Actinomycetota</taxon>
        <taxon>Actinomycetota incertae sedis</taxon>
        <taxon>Candidatus Hakubellales</taxon>
        <taxon>Candidatus Hakubellaceae</taxon>
        <taxon>Candidatus Hakubella</taxon>
    </lineage>
</organism>
<keyword evidence="4" id="KW-0456">Lyase</keyword>
<proteinExistence type="inferred from homology"/>
<comment type="cofactor">
    <cofactor evidence="1 6">
        <name>pyridoxal 5'-phosphate</name>
        <dbReference type="ChEBI" id="CHEBI:597326"/>
    </cofactor>
</comment>
<protein>
    <recommendedName>
        <fullName evidence="5">Threonine synthase</fullName>
        <ecNumber evidence="5">4.2.3.1</ecNumber>
    </recommendedName>
</protein>
<keyword evidence="9" id="KW-1185">Reference proteome</keyword>
<comment type="caution">
    <text evidence="8">The sequence shown here is derived from an EMBL/GenBank/DDBJ whole genome shotgun (WGS) entry which is preliminary data.</text>
</comment>
<sequence length="438" mass="48123">PMHRGAPRRLKIGLFSRERKDLAKVEKLVCVICGREYQQEDTEYTCLSCGREGILDIRYDYEAVKKTVTRDRLRSKSDYSIWRYGELLPLSRFDLRSYLQVGWTPIYQVERLAHYYGLESILIKDDGRNPTASFKDRASAVGVVRALEKGSRTIACASTGNAASSLAGLSASVGLESFIFVPQRAPQAKIAQLLIFGATVIVVNGTYDQAYDLSMDVCEEWGWYSGNAATNPYLIEGKKTVGLEICEQLDWEPPDVVIFSVGDGCTIAGAWKGFKEFYELGLTRKLPRMVGVQAEGASPVYRSFVTGEKLETIIPDTIADSIAVGKPRNYIKALNSIRESRGTMVTVSDEEIINSIKVLGEKAGVFGEPAGVAGLAAIPKLLEEGFMEPGEVVCHVVTGNGLKDIQSAMKAKGTLISVEPDIEDVREKLHQRTSQGGD</sequence>
<keyword evidence="3 6" id="KW-0663">Pyridoxal phosphate</keyword>
<dbReference type="InterPro" id="IPR050147">
    <property type="entry name" value="Ser/Thr_Dehydratase"/>
</dbReference>
<comment type="similarity">
    <text evidence="2">Belongs to the threonine synthase family.</text>
</comment>
<dbReference type="Gene3D" id="3.40.50.1100">
    <property type="match status" value="2"/>
</dbReference>
<name>A0A6V8P8K2_9ACTN</name>
<dbReference type="GO" id="GO:0009088">
    <property type="term" value="P:threonine biosynthetic process"/>
    <property type="evidence" value="ECO:0007669"/>
    <property type="project" value="UniProtKB-UniRule"/>
</dbReference>
<dbReference type="GO" id="GO:0004794">
    <property type="term" value="F:threonine deaminase activity"/>
    <property type="evidence" value="ECO:0007669"/>
    <property type="project" value="TreeGrafter"/>
</dbReference>
<evidence type="ECO:0000259" key="7">
    <source>
        <dbReference type="Pfam" id="PF00291"/>
    </source>
</evidence>
<dbReference type="Proteomes" id="UP000591948">
    <property type="component" value="Unassembled WGS sequence"/>
</dbReference>
<evidence type="ECO:0000256" key="5">
    <source>
        <dbReference type="NCBIfam" id="TIGR00260"/>
    </source>
</evidence>
<accession>A0A6V8P8K2</accession>
<feature type="modified residue" description="N6-(pyridoxal phosphate)lysine" evidence="6">
    <location>
        <position position="135"/>
    </location>
</feature>
<dbReference type="AlphaFoldDB" id="A0A6V8P8K2"/>
<dbReference type="GO" id="GO:0004795">
    <property type="term" value="F:threonine synthase activity"/>
    <property type="evidence" value="ECO:0007669"/>
    <property type="project" value="UniProtKB-UniRule"/>
</dbReference>
<dbReference type="InterPro" id="IPR001926">
    <property type="entry name" value="TrpB-like_PALP"/>
</dbReference>
<dbReference type="NCBIfam" id="NF006050">
    <property type="entry name" value="PRK08197.1"/>
    <property type="match status" value="1"/>
</dbReference>
<evidence type="ECO:0000256" key="3">
    <source>
        <dbReference type="ARBA" id="ARBA00022898"/>
    </source>
</evidence>
<dbReference type="GO" id="GO:0009097">
    <property type="term" value="P:isoleucine biosynthetic process"/>
    <property type="evidence" value="ECO:0007669"/>
    <property type="project" value="TreeGrafter"/>
</dbReference>
<dbReference type="PANTHER" id="PTHR48078:SF6">
    <property type="entry name" value="L-THREONINE DEHYDRATASE CATABOLIC TDCB"/>
    <property type="match status" value="1"/>
</dbReference>
<dbReference type="InterPro" id="IPR036052">
    <property type="entry name" value="TrpB-like_PALP_sf"/>
</dbReference>
<dbReference type="Pfam" id="PF00291">
    <property type="entry name" value="PALP"/>
    <property type="match status" value="1"/>
</dbReference>
<dbReference type="CDD" id="cd01563">
    <property type="entry name" value="Thr-synth_1"/>
    <property type="match status" value="1"/>
</dbReference>
<dbReference type="EC" id="4.2.3.1" evidence="5"/>
<evidence type="ECO:0000256" key="2">
    <source>
        <dbReference type="ARBA" id="ARBA00005517"/>
    </source>
</evidence>
<evidence type="ECO:0000256" key="4">
    <source>
        <dbReference type="ARBA" id="ARBA00023239"/>
    </source>
</evidence>
<dbReference type="GO" id="GO:0006567">
    <property type="term" value="P:L-threonine catabolic process"/>
    <property type="evidence" value="ECO:0007669"/>
    <property type="project" value="TreeGrafter"/>
</dbReference>
<dbReference type="PANTHER" id="PTHR48078">
    <property type="entry name" value="THREONINE DEHYDRATASE, MITOCHONDRIAL-RELATED"/>
    <property type="match status" value="1"/>
</dbReference>
<evidence type="ECO:0000313" key="9">
    <source>
        <dbReference type="Proteomes" id="UP000591948"/>
    </source>
</evidence>
<dbReference type="GO" id="GO:0003941">
    <property type="term" value="F:L-serine ammonia-lyase activity"/>
    <property type="evidence" value="ECO:0007669"/>
    <property type="project" value="TreeGrafter"/>
</dbReference>
<dbReference type="NCBIfam" id="TIGR00260">
    <property type="entry name" value="thrC"/>
    <property type="match status" value="1"/>
</dbReference>
<gene>
    <name evidence="8" type="ORF">HKBW3S33_00724</name>
</gene>
<dbReference type="SUPFAM" id="SSF53686">
    <property type="entry name" value="Tryptophan synthase beta subunit-like PLP-dependent enzymes"/>
    <property type="match status" value="1"/>
</dbReference>
<dbReference type="InterPro" id="IPR004450">
    <property type="entry name" value="Thr_synthase-like"/>
</dbReference>
<reference evidence="8 9" key="1">
    <citation type="journal article" date="2020" name="Front. Microbiol.">
        <title>Single-cell genomics of novel Actinobacteria with the Wood-Ljungdahl pathway discovered in a serpentinizing system.</title>
        <authorList>
            <person name="Merino N."/>
            <person name="Kawai M."/>
            <person name="Boyd E.S."/>
            <person name="Colman D.R."/>
            <person name="McGlynn S.E."/>
            <person name="Nealson K.H."/>
            <person name="Kurokawa K."/>
            <person name="Hongoh Y."/>
        </authorList>
    </citation>
    <scope>NUCLEOTIDE SEQUENCE [LARGE SCALE GENOMIC DNA]</scope>
    <source>
        <strain evidence="8 9">S33</strain>
    </source>
</reference>
<dbReference type="RefSeq" id="WP_308755249.1">
    <property type="nucleotide sequence ID" value="NZ_BLRY01000026.1"/>
</dbReference>
<evidence type="ECO:0000256" key="1">
    <source>
        <dbReference type="ARBA" id="ARBA00001933"/>
    </source>
</evidence>
<feature type="domain" description="Tryptophan synthase beta chain-like PALP" evidence="7">
    <location>
        <begin position="100"/>
        <end position="399"/>
    </location>
</feature>
<dbReference type="GO" id="GO:0006565">
    <property type="term" value="P:L-serine catabolic process"/>
    <property type="evidence" value="ECO:0007669"/>
    <property type="project" value="TreeGrafter"/>
</dbReference>
<feature type="non-terminal residue" evidence="8">
    <location>
        <position position="1"/>
    </location>
</feature>